<keyword evidence="2" id="KW-1133">Transmembrane helix</keyword>
<accession>A0A1U7J4K3</accession>
<keyword evidence="4" id="KW-1185">Reference proteome</keyword>
<dbReference type="Proteomes" id="UP000185557">
    <property type="component" value="Unassembled WGS sequence"/>
</dbReference>
<dbReference type="AlphaFoldDB" id="A0A1U7J4K3"/>
<dbReference type="EMBL" id="MRCG01000009">
    <property type="protein sequence ID" value="OKH47411.1"/>
    <property type="molecule type" value="Genomic_DNA"/>
</dbReference>
<comment type="caution">
    <text evidence="3">The sequence shown here is derived from an EMBL/GenBank/DDBJ whole genome shotgun (WGS) entry which is preliminary data.</text>
</comment>
<protein>
    <submittedName>
        <fullName evidence="3">Uncharacterized protein</fullName>
    </submittedName>
</protein>
<feature type="region of interest" description="Disordered" evidence="1">
    <location>
        <begin position="116"/>
        <end position="237"/>
    </location>
</feature>
<proteinExistence type="predicted"/>
<feature type="transmembrane region" description="Helical" evidence="2">
    <location>
        <begin position="6"/>
        <end position="29"/>
    </location>
</feature>
<organism evidence="3 4">
    <name type="scientific">Phormidium tenue NIES-30</name>
    <dbReference type="NCBI Taxonomy" id="549789"/>
    <lineage>
        <taxon>Bacteria</taxon>
        <taxon>Bacillati</taxon>
        <taxon>Cyanobacteriota</taxon>
        <taxon>Cyanophyceae</taxon>
        <taxon>Oscillatoriophycideae</taxon>
        <taxon>Oscillatoriales</taxon>
        <taxon>Oscillatoriaceae</taxon>
        <taxon>Phormidium</taxon>
    </lineage>
</organism>
<evidence type="ECO:0000256" key="2">
    <source>
        <dbReference type="SAM" id="Phobius"/>
    </source>
</evidence>
<dbReference type="PANTHER" id="PTHR33825:SF5">
    <property type="entry name" value="TRANSMEMBRANE PROTEIN"/>
    <property type="match status" value="1"/>
</dbReference>
<evidence type="ECO:0000313" key="4">
    <source>
        <dbReference type="Proteomes" id="UP000185557"/>
    </source>
</evidence>
<name>A0A1U7J4K3_9CYAN</name>
<feature type="compositionally biased region" description="Basic and acidic residues" evidence="1">
    <location>
        <begin position="152"/>
        <end position="173"/>
    </location>
</feature>
<dbReference type="PANTHER" id="PTHR33825">
    <property type="entry name" value="CHITINASE-LIKE PROTEIN"/>
    <property type="match status" value="1"/>
</dbReference>
<reference evidence="3 4" key="1">
    <citation type="submission" date="2016-11" db="EMBL/GenBank/DDBJ databases">
        <title>Draft Genome Sequences of Nine Cyanobacterial Strains from Diverse Habitats.</title>
        <authorList>
            <person name="Zhu T."/>
            <person name="Hou S."/>
            <person name="Lu X."/>
            <person name="Hess W.R."/>
        </authorList>
    </citation>
    <scope>NUCLEOTIDE SEQUENCE [LARGE SCALE GENOMIC DNA]</scope>
    <source>
        <strain evidence="3 4">NIES-30</strain>
    </source>
</reference>
<sequence length="237" mass="25590">MADPLFWLALSFLLVVISLTAVLMVAIPAMRELGRAARSAEKFFDTLGRELPPTLEAIRLTGLEIVELTDDVTEGVQSAGQVVQQVNQSIATAQTGAKRLNTGTKTFMAGARAAWQAWTKEPSPQPPRRPAKSAQTTQPAIQPGDRAPIPNPDRRLMELEGRLTEEGRREHQSDGTASPVGNRGLSENLDAPLPQLEETTLHALPEAGLEAAPTADPELLPSRSTQPAQRRPSAEQD</sequence>
<dbReference type="STRING" id="549789.NIES30_13125"/>
<dbReference type="RefSeq" id="WP_073608887.1">
    <property type="nucleotide sequence ID" value="NZ_MRCG01000009.1"/>
</dbReference>
<keyword evidence="2" id="KW-0812">Transmembrane</keyword>
<keyword evidence="2" id="KW-0472">Membrane</keyword>
<evidence type="ECO:0000256" key="1">
    <source>
        <dbReference type="SAM" id="MobiDB-lite"/>
    </source>
</evidence>
<evidence type="ECO:0000313" key="3">
    <source>
        <dbReference type="EMBL" id="OKH47411.1"/>
    </source>
</evidence>
<gene>
    <name evidence="3" type="ORF">NIES30_13125</name>
</gene>